<name>A0AAW0Q8E1_9PEZI</name>
<feature type="region of interest" description="Disordered" evidence="1">
    <location>
        <begin position="28"/>
        <end position="53"/>
    </location>
</feature>
<evidence type="ECO:0000256" key="1">
    <source>
        <dbReference type="SAM" id="MobiDB-lite"/>
    </source>
</evidence>
<reference evidence="2 3" key="1">
    <citation type="submission" date="2023-01" db="EMBL/GenBank/DDBJ databases">
        <title>Analysis of 21 Apiospora genomes using comparative genomics revels a genus with tremendous synthesis potential of carbohydrate active enzymes and secondary metabolites.</title>
        <authorList>
            <person name="Sorensen T."/>
        </authorList>
    </citation>
    <scope>NUCLEOTIDE SEQUENCE [LARGE SCALE GENOMIC DNA]</scope>
    <source>
        <strain evidence="2 3">CBS 117206</strain>
    </source>
</reference>
<dbReference type="AlphaFoldDB" id="A0AAW0Q8E1"/>
<organism evidence="2 3">
    <name type="scientific">Apiospora kogelbergensis</name>
    <dbReference type="NCBI Taxonomy" id="1337665"/>
    <lineage>
        <taxon>Eukaryota</taxon>
        <taxon>Fungi</taxon>
        <taxon>Dikarya</taxon>
        <taxon>Ascomycota</taxon>
        <taxon>Pezizomycotina</taxon>
        <taxon>Sordariomycetes</taxon>
        <taxon>Xylariomycetidae</taxon>
        <taxon>Amphisphaeriales</taxon>
        <taxon>Apiosporaceae</taxon>
        <taxon>Apiospora</taxon>
    </lineage>
</organism>
<sequence length="153" mass="16563">MYDDVVEASFWLPPPSSCYLTPEIAMQMIDPNPEPTPPPGTADVQTSGGSKEDQAVCEPCRQIRFAFGRNGNHFFYASDHLRWQWTARLPEGTVSNLGAFSSDEGGEIYTVAISADGAVLLAGKEKNGAPVLRYAGVMGPDSAFQLAVMFHGY</sequence>
<keyword evidence="3" id="KW-1185">Reference proteome</keyword>
<proteinExistence type="predicted"/>
<evidence type="ECO:0000313" key="2">
    <source>
        <dbReference type="EMBL" id="KAK8096236.1"/>
    </source>
</evidence>
<protein>
    <submittedName>
        <fullName evidence="2">Uncharacterized protein</fullName>
    </submittedName>
</protein>
<dbReference type="EMBL" id="JAQQWP010000011">
    <property type="protein sequence ID" value="KAK8096236.1"/>
    <property type="molecule type" value="Genomic_DNA"/>
</dbReference>
<accession>A0AAW0Q8E1</accession>
<evidence type="ECO:0000313" key="3">
    <source>
        <dbReference type="Proteomes" id="UP001392437"/>
    </source>
</evidence>
<dbReference type="Proteomes" id="UP001392437">
    <property type="component" value="Unassembled WGS sequence"/>
</dbReference>
<comment type="caution">
    <text evidence="2">The sequence shown here is derived from an EMBL/GenBank/DDBJ whole genome shotgun (WGS) entry which is preliminary data.</text>
</comment>
<gene>
    <name evidence="2" type="ORF">PG999_014258</name>
</gene>